<sequence length="361" mass="40336">MNECASPKSQRILLIRMLSVKDTATIGVAALRHFRQTFPDSHIDFLTFGDGVDIIKIIDPDITTISLPAHAWPNDLLVAIEAFLGLAEKIIPNQYSQIVNLDTAFMPCFLARFLHDAGENVAGNMLNISVHSLFSQFKEQSLKPEFVQSTEYYMQSSFSGMNRLHSRWWDTQQQFDAGFTEFYLRECCGFKNIDIDIRIPTEHIPTAMSPIYSDDKGNSAVQASVEHAKTIALCLADAHDGYAYPYVSELTLLLEAKGYNVWTNTHSKLPLLEMLSKVSAADLVVTKPGESQWYGTAVGCLTLLISANESPLLSMPDYATEQTERCPVHCPFTQGKQEQCCCDKPEELADGIESIFTELSR</sequence>
<dbReference type="AlphaFoldDB" id="A0A857JQX3"/>
<evidence type="ECO:0000313" key="2">
    <source>
        <dbReference type="Proteomes" id="UP000464524"/>
    </source>
</evidence>
<dbReference type="Gene3D" id="3.40.50.2000">
    <property type="entry name" value="Glycogen Phosphorylase B"/>
    <property type="match status" value="1"/>
</dbReference>
<keyword evidence="2" id="KW-1185">Reference proteome</keyword>
<reference evidence="1 2" key="1">
    <citation type="submission" date="2019-12" db="EMBL/GenBank/DDBJ databases">
        <title>Genome sequencing and assembly of endphytes of Porphyra tenera.</title>
        <authorList>
            <person name="Park J.M."/>
            <person name="Shin R."/>
            <person name="Jo S.H."/>
        </authorList>
    </citation>
    <scope>NUCLEOTIDE SEQUENCE [LARGE SCALE GENOMIC DNA]</scope>
    <source>
        <strain evidence="1 2">GPM4</strain>
    </source>
</reference>
<dbReference type="OrthoDB" id="5727346at2"/>
<organism evidence="1 2">
    <name type="scientific">Paraglaciecola mesophila</name>
    <dbReference type="NCBI Taxonomy" id="197222"/>
    <lineage>
        <taxon>Bacteria</taxon>
        <taxon>Pseudomonadati</taxon>
        <taxon>Pseudomonadota</taxon>
        <taxon>Gammaproteobacteria</taxon>
        <taxon>Alteromonadales</taxon>
        <taxon>Alteromonadaceae</taxon>
        <taxon>Paraglaciecola</taxon>
    </lineage>
</organism>
<gene>
    <name evidence="1" type="ORF">FX988_03836</name>
</gene>
<dbReference type="SUPFAM" id="SSF53756">
    <property type="entry name" value="UDP-Glycosyltransferase/glycogen phosphorylase"/>
    <property type="match status" value="1"/>
</dbReference>
<dbReference type="RefSeq" id="WP_160181670.1">
    <property type="nucleotide sequence ID" value="NZ_CP047656.1"/>
</dbReference>
<evidence type="ECO:0000313" key="1">
    <source>
        <dbReference type="EMBL" id="QHJ13570.1"/>
    </source>
</evidence>
<protein>
    <recommendedName>
        <fullName evidence="3">ADP-heptose:LPS heptosyltransferase</fullName>
    </recommendedName>
</protein>
<evidence type="ECO:0008006" key="3">
    <source>
        <dbReference type="Google" id="ProtNLM"/>
    </source>
</evidence>
<dbReference type="Proteomes" id="UP000464524">
    <property type="component" value="Chromosome"/>
</dbReference>
<proteinExistence type="predicted"/>
<dbReference type="EMBL" id="CP047656">
    <property type="protein sequence ID" value="QHJ13570.1"/>
    <property type="molecule type" value="Genomic_DNA"/>
</dbReference>
<dbReference type="KEGG" id="pmes:FX988_03836"/>
<name>A0A857JQX3_9ALTE</name>
<accession>A0A857JQX3</accession>